<dbReference type="Proteomes" id="UP000198917">
    <property type="component" value="Unassembled WGS sequence"/>
</dbReference>
<feature type="transmembrane region" description="Helical" evidence="10">
    <location>
        <begin position="394"/>
        <end position="413"/>
    </location>
</feature>
<dbReference type="GO" id="GO:0046677">
    <property type="term" value="P:response to antibiotic"/>
    <property type="evidence" value="ECO:0007669"/>
    <property type="project" value="UniProtKB-KW"/>
</dbReference>
<evidence type="ECO:0000256" key="10">
    <source>
        <dbReference type="SAM" id="Phobius"/>
    </source>
</evidence>
<evidence type="ECO:0000256" key="5">
    <source>
        <dbReference type="ARBA" id="ARBA00022475"/>
    </source>
</evidence>
<protein>
    <recommendedName>
        <fullName evidence="3">Multidrug export protein MepA</fullName>
    </recommendedName>
</protein>
<keyword evidence="5" id="KW-1003">Cell membrane</keyword>
<dbReference type="PANTHER" id="PTHR43823">
    <property type="entry name" value="SPORULATION PROTEIN YKVU"/>
    <property type="match status" value="1"/>
</dbReference>
<evidence type="ECO:0000256" key="3">
    <source>
        <dbReference type="ARBA" id="ARBA00022106"/>
    </source>
</evidence>
<dbReference type="InterPro" id="IPR048279">
    <property type="entry name" value="MdtK-like"/>
</dbReference>
<dbReference type="InterPro" id="IPR045070">
    <property type="entry name" value="MATE_MepA-like"/>
</dbReference>
<feature type="transmembrane region" description="Helical" evidence="10">
    <location>
        <begin position="101"/>
        <end position="124"/>
    </location>
</feature>
<dbReference type="RefSeq" id="WP_167305743.1">
    <property type="nucleotide sequence ID" value="NZ_FNEW01000008.1"/>
</dbReference>
<comment type="caution">
    <text evidence="11">The sequence shown here is derived from an EMBL/GenBank/DDBJ whole genome shotgun (WGS) entry which is preliminary data.</text>
</comment>
<dbReference type="GO" id="GO:0042910">
    <property type="term" value="F:xenobiotic transmembrane transporter activity"/>
    <property type="evidence" value="ECO:0007669"/>
    <property type="project" value="InterPro"/>
</dbReference>
<organism evidence="11 12">
    <name type="scientific">Agrobacterium fabrum</name>
    <dbReference type="NCBI Taxonomy" id="1176649"/>
    <lineage>
        <taxon>Bacteria</taxon>
        <taxon>Pseudomonadati</taxon>
        <taxon>Pseudomonadota</taxon>
        <taxon>Alphaproteobacteria</taxon>
        <taxon>Hyphomicrobiales</taxon>
        <taxon>Rhizobiaceae</taxon>
        <taxon>Rhizobium/Agrobacterium group</taxon>
        <taxon>Agrobacterium</taxon>
        <taxon>Agrobacterium tumefaciens complex</taxon>
    </lineage>
</organism>
<feature type="transmembrane region" description="Helical" evidence="10">
    <location>
        <begin position="21"/>
        <end position="45"/>
    </location>
</feature>
<accession>A0A7Z7BSA7</accession>
<comment type="subcellular location">
    <subcellularLocation>
        <location evidence="1">Cell inner membrane</location>
        <topology evidence="1">Multi-pass membrane protein</topology>
    </subcellularLocation>
</comment>
<dbReference type="Pfam" id="PF01554">
    <property type="entry name" value="MatE"/>
    <property type="match status" value="2"/>
</dbReference>
<evidence type="ECO:0000256" key="7">
    <source>
        <dbReference type="ARBA" id="ARBA00022989"/>
    </source>
</evidence>
<gene>
    <name evidence="11" type="ORF">SAMN05428983_4898</name>
</gene>
<dbReference type="AlphaFoldDB" id="A0A7Z7BSA7"/>
<proteinExistence type="inferred from homology"/>
<evidence type="ECO:0000256" key="1">
    <source>
        <dbReference type="ARBA" id="ARBA00004429"/>
    </source>
</evidence>
<keyword evidence="9" id="KW-0046">Antibiotic resistance</keyword>
<comment type="similarity">
    <text evidence="2">Belongs to the multi antimicrobial extrusion (MATE) (TC 2.A.66.1) family. MepA subfamily.</text>
</comment>
<feature type="transmembrane region" description="Helical" evidence="10">
    <location>
        <begin position="247"/>
        <end position="267"/>
    </location>
</feature>
<feature type="transmembrane region" description="Helical" evidence="10">
    <location>
        <begin position="273"/>
        <end position="292"/>
    </location>
</feature>
<feature type="transmembrane region" description="Helical" evidence="10">
    <location>
        <begin position="130"/>
        <end position="152"/>
    </location>
</feature>
<feature type="transmembrane region" description="Helical" evidence="10">
    <location>
        <begin position="362"/>
        <end position="382"/>
    </location>
</feature>
<evidence type="ECO:0000256" key="8">
    <source>
        <dbReference type="ARBA" id="ARBA00023136"/>
    </source>
</evidence>
<feature type="transmembrane region" description="Helical" evidence="10">
    <location>
        <begin position="51"/>
        <end position="80"/>
    </location>
</feature>
<dbReference type="EMBL" id="FNEW01000008">
    <property type="protein sequence ID" value="SDK41317.1"/>
    <property type="molecule type" value="Genomic_DNA"/>
</dbReference>
<evidence type="ECO:0000256" key="4">
    <source>
        <dbReference type="ARBA" id="ARBA00022448"/>
    </source>
</evidence>
<sequence>MPSASHGFTHDPIAKVLLRTALPVVFLTSTNGLLTVVDAMLLGVFVGPEALAAVTLMFPVSMLLLALSAMVSSGMASIVARQLGAGRLSEAKATVAGAHGLSIFICVILGVALLAFSQLVIAAVTSDQTLAAMGHQFLMISVLTSPIMFLVSVHSDALRVEGKIGFMALAGLLVSLGNIAFNILLIAGFGLGVAGSAWGTAAAQGVALGVMLGFRLAGKAHLPVPTPGRNWLAGWTDILALGAPRSLGFFGIALGATATITSVGLHVTTGKDAIIAAYGVVTRIMTFAYLPLMGLNLAMQAVVGNNYGAGHQDRAVATLRLSMLLALIYCGLVEAVLLVFRGSLGGVFLSDDAVVGEVGRMLPFYAALYFTMGPTMMVAGYLQSIGDAKHSALLSVARTYFFAIPLTFALPLLMGEIGIWAALPVADLMLVLITVVVLSRRDGALQRGSDETN</sequence>
<dbReference type="InterPro" id="IPR002528">
    <property type="entry name" value="MATE_fam"/>
</dbReference>
<keyword evidence="6 10" id="KW-0812">Transmembrane</keyword>
<feature type="transmembrane region" description="Helical" evidence="10">
    <location>
        <begin position="321"/>
        <end position="342"/>
    </location>
</feature>
<keyword evidence="8 10" id="KW-0472">Membrane</keyword>
<feature type="transmembrane region" description="Helical" evidence="10">
    <location>
        <begin position="419"/>
        <end position="438"/>
    </location>
</feature>
<name>A0A7Z7BSA7_9HYPH</name>
<evidence type="ECO:0000313" key="11">
    <source>
        <dbReference type="EMBL" id="SDK41317.1"/>
    </source>
</evidence>
<dbReference type="InterPro" id="IPR051327">
    <property type="entry name" value="MATE_MepA_subfamily"/>
</dbReference>
<reference evidence="11 12" key="1">
    <citation type="submission" date="2016-10" db="EMBL/GenBank/DDBJ databases">
        <authorList>
            <person name="Varghese N."/>
            <person name="Submissions S."/>
        </authorList>
    </citation>
    <scope>NUCLEOTIDE SEQUENCE [LARGE SCALE GENOMIC DNA]</scope>
    <source>
        <strain evidence="11 12">PDC82</strain>
    </source>
</reference>
<dbReference type="PANTHER" id="PTHR43823:SF3">
    <property type="entry name" value="MULTIDRUG EXPORT PROTEIN MEPA"/>
    <property type="match status" value="1"/>
</dbReference>
<dbReference type="NCBIfam" id="TIGR00797">
    <property type="entry name" value="matE"/>
    <property type="match status" value="1"/>
</dbReference>
<evidence type="ECO:0000256" key="6">
    <source>
        <dbReference type="ARBA" id="ARBA00022692"/>
    </source>
</evidence>
<evidence type="ECO:0000256" key="9">
    <source>
        <dbReference type="ARBA" id="ARBA00023251"/>
    </source>
</evidence>
<evidence type="ECO:0000313" key="12">
    <source>
        <dbReference type="Proteomes" id="UP000198917"/>
    </source>
</evidence>
<feature type="transmembrane region" description="Helical" evidence="10">
    <location>
        <begin position="197"/>
        <end position="217"/>
    </location>
</feature>
<dbReference type="PIRSF" id="PIRSF006603">
    <property type="entry name" value="DinF"/>
    <property type="match status" value="1"/>
</dbReference>
<feature type="transmembrane region" description="Helical" evidence="10">
    <location>
        <begin position="164"/>
        <end position="191"/>
    </location>
</feature>
<dbReference type="GO" id="GO:0015297">
    <property type="term" value="F:antiporter activity"/>
    <property type="evidence" value="ECO:0007669"/>
    <property type="project" value="InterPro"/>
</dbReference>
<keyword evidence="4" id="KW-0813">Transport</keyword>
<dbReference type="GO" id="GO:0005886">
    <property type="term" value="C:plasma membrane"/>
    <property type="evidence" value="ECO:0007669"/>
    <property type="project" value="UniProtKB-SubCell"/>
</dbReference>
<dbReference type="CDD" id="cd13143">
    <property type="entry name" value="MATE_MepA_like"/>
    <property type="match status" value="1"/>
</dbReference>
<evidence type="ECO:0000256" key="2">
    <source>
        <dbReference type="ARBA" id="ARBA00008417"/>
    </source>
</evidence>
<keyword evidence="7 10" id="KW-1133">Transmembrane helix</keyword>